<evidence type="ECO:0000256" key="2">
    <source>
        <dbReference type="PROSITE-ProRule" id="PRU00124"/>
    </source>
</evidence>
<feature type="signal peptide" evidence="3">
    <location>
        <begin position="1"/>
        <end position="19"/>
    </location>
</feature>
<dbReference type="InterPro" id="IPR002172">
    <property type="entry name" value="LDrepeatLR_classA_rpt"/>
</dbReference>
<evidence type="ECO:0000256" key="3">
    <source>
        <dbReference type="SAM" id="SignalP"/>
    </source>
</evidence>
<feature type="disulfide bond" evidence="2">
    <location>
        <begin position="26"/>
        <end position="44"/>
    </location>
</feature>
<dbReference type="SUPFAM" id="SSF57424">
    <property type="entry name" value="LDL receptor-like module"/>
    <property type="match status" value="1"/>
</dbReference>
<evidence type="ECO:0000256" key="1">
    <source>
        <dbReference type="ARBA" id="ARBA00023157"/>
    </source>
</evidence>
<dbReference type="PROSITE" id="PS01209">
    <property type="entry name" value="LDLRA_1"/>
    <property type="match status" value="1"/>
</dbReference>
<dbReference type="STRING" id="520822.A0A195BQK4"/>
<gene>
    <name evidence="4" type="ORF">ALC53_02728</name>
</gene>
<dbReference type="InterPro" id="IPR023415">
    <property type="entry name" value="LDLR_class-A_CS"/>
</dbReference>
<dbReference type="SMART" id="SM00192">
    <property type="entry name" value="LDLa"/>
    <property type="match status" value="1"/>
</dbReference>
<feature type="chain" id="PRO_5008269600" evidence="3">
    <location>
        <begin position="20"/>
        <end position="185"/>
    </location>
</feature>
<dbReference type="PROSITE" id="PS50068">
    <property type="entry name" value="LDLRA_2"/>
    <property type="match status" value="1"/>
</dbReference>
<keyword evidence="1 2" id="KW-1015">Disulfide bond</keyword>
<dbReference type="CDD" id="cd00112">
    <property type="entry name" value="LDLa"/>
    <property type="match status" value="1"/>
</dbReference>
<dbReference type="Gene3D" id="4.10.400.10">
    <property type="entry name" value="Low-density Lipoprotein Receptor"/>
    <property type="match status" value="1"/>
</dbReference>
<organism evidence="4 5">
    <name type="scientific">Atta colombica</name>
    <dbReference type="NCBI Taxonomy" id="520822"/>
    <lineage>
        <taxon>Eukaryota</taxon>
        <taxon>Metazoa</taxon>
        <taxon>Ecdysozoa</taxon>
        <taxon>Arthropoda</taxon>
        <taxon>Hexapoda</taxon>
        <taxon>Insecta</taxon>
        <taxon>Pterygota</taxon>
        <taxon>Neoptera</taxon>
        <taxon>Endopterygota</taxon>
        <taxon>Hymenoptera</taxon>
        <taxon>Apocrita</taxon>
        <taxon>Aculeata</taxon>
        <taxon>Formicoidea</taxon>
        <taxon>Formicidae</taxon>
        <taxon>Myrmicinae</taxon>
        <taxon>Atta</taxon>
    </lineage>
</organism>
<dbReference type="Proteomes" id="UP000078540">
    <property type="component" value="Unassembled WGS sequence"/>
</dbReference>
<comment type="caution">
    <text evidence="2">Lacks conserved residue(s) required for the propagation of feature annotation.</text>
</comment>
<feature type="non-terminal residue" evidence="4">
    <location>
        <position position="1"/>
    </location>
</feature>
<evidence type="ECO:0000313" key="5">
    <source>
        <dbReference type="Proteomes" id="UP000078540"/>
    </source>
</evidence>
<sequence length="185" mass="20640">DMHWLVCTCILTATTVLSCRQSEFQCANGHCVALNKVCNVVDDCGDGSDETRPCSLCAKASGRITNQMSISSSQLPVFWSQFLLPECSRTVIDPFIVLWQVASISASIPASKRALLRLSVKPSVRRNFYFVRNADLSVFFPARTSRCLGTASCKDRMKFQRCCKSNITTQRSKRDGDRNTIFHAI</sequence>
<dbReference type="Pfam" id="PF00057">
    <property type="entry name" value="Ldl_recept_a"/>
    <property type="match status" value="1"/>
</dbReference>
<reference evidence="4 5" key="1">
    <citation type="submission" date="2015-09" db="EMBL/GenBank/DDBJ databases">
        <title>Atta colombica WGS genome.</title>
        <authorList>
            <person name="Nygaard S."/>
            <person name="Hu H."/>
            <person name="Boomsma J."/>
            <person name="Zhang G."/>
        </authorList>
    </citation>
    <scope>NUCLEOTIDE SEQUENCE [LARGE SCALE GENOMIC DNA]</scope>
    <source>
        <strain evidence="4">Treedump-2</strain>
        <tissue evidence="4">Whole body</tissue>
    </source>
</reference>
<dbReference type="InterPro" id="IPR036055">
    <property type="entry name" value="LDL_receptor-like_sf"/>
</dbReference>
<keyword evidence="5" id="KW-1185">Reference proteome</keyword>
<name>A0A195BQK4_9HYME</name>
<protein>
    <submittedName>
        <fullName evidence="4">Uncharacterized protein</fullName>
    </submittedName>
</protein>
<evidence type="ECO:0000313" key="4">
    <source>
        <dbReference type="EMBL" id="KYM88246.1"/>
    </source>
</evidence>
<feature type="disulfide bond" evidence="2">
    <location>
        <begin position="19"/>
        <end position="31"/>
    </location>
</feature>
<accession>A0A195BQK4</accession>
<dbReference type="EMBL" id="KQ976424">
    <property type="protein sequence ID" value="KYM88246.1"/>
    <property type="molecule type" value="Genomic_DNA"/>
</dbReference>
<proteinExistence type="predicted"/>
<dbReference type="AlphaFoldDB" id="A0A195BQK4"/>
<keyword evidence="3" id="KW-0732">Signal</keyword>